<dbReference type="Pfam" id="PF00578">
    <property type="entry name" value="AhpC-TSA"/>
    <property type="match status" value="1"/>
</dbReference>
<proteinExistence type="predicted"/>
<reference evidence="6" key="2">
    <citation type="submission" date="2020-09" db="EMBL/GenBank/DDBJ databases">
        <authorList>
            <person name="Wu Z."/>
        </authorList>
    </citation>
    <scope>NUCLEOTIDE SEQUENCE</scope>
    <source>
        <strain evidence="6">SC17</strain>
    </source>
</reference>
<name>A0A8J6QG84_9FLAO</name>
<evidence type="ECO:0000256" key="3">
    <source>
        <dbReference type="ARBA" id="ARBA00023157"/>
    </source>
</evidence>
<dbReference type="PROSITE" id="PS00194">
    <property type="entry name" value="THIOREDOXIN_1"/>
    <property type="match status" value="1"/>
</dbReference>
<protein>
    <submittedName>
        <fullName evidence="6">AhpC/TSA family protein</fullName>
    </submittedName>
</protein>
<dbReference type="InterPro" id="IPR050553">
    <property type="entry name" value="Thioredoxin_ResA/DsbE_sf"/>
</dbReference>
<dbReference type="PANTHER" id="PTHR42852:SF6">
    <property type="entry name" value="THIOL:DISULFIDE INTERCHANGE PROTEIN DSBE"/>
    <property type="match status" value="1"/>
</dbReference>
<evidence type="ECO:0000256" key="4">
    <source>
        <dbReference type="ARBA" id="ARBA00023284"/>
    </source>
</evidence>
<evidence type="ECO:0000313" key="6">
    <source>
        <dbReference type="EMBL" id="MBD0836075.1"/>
    </source>
</evidence>
<evidence type="ECO:0000259" key="5">
    <source>
        <dbReference type="PROSITE" id="PS51352"/>
    </source>
</evidence>
<reference evidence="6" key="1">
    <citation type="journal article" date="2013" name="Int. J. Syst. Evol. Microbiol.">
        <title>Aestuariibaculum suncheonense gen. nov., sp. nov., a marine bacterium of the family Flavobacteriaceae isolated from a tidal flat and emended descriptions of the genera Gaetbulibacter and Tamlana.</title>
        <authorList>
            <person name="Jeong S.H."/>
            <person name="Park M.S."/>
            <person name="Jin H.M."/>
            <person name="Lee K."/>
            <person name="Park W."/>
            <person name="Jeon C.O."/>
        </authorList>
    </citation>
    <scope>NUCLEOTIDE SEQUENCE</scope>
    <source>
        <strain evidence="6">SC17</strain>
    </source>
</reference>
<dbReference type="InterPro" id="IPR017937">
    <property type="entry name" value="Thioredoxin_CS"/>
</dbReference>
<dbReference type="GO" id="GO:0016209">
    <property type="term" value="F:antioxidant activity"/>
    <property type="evidence" value="ECO:0007669"/>
    <property type="project" value="InterPro"/>
</dbReference>
<keyword evidence="4" id="KW-0676">Redox-active center</keyword>
<dbReference type="PROSITE" id="PS51352">
    <property type="entry name" value="THIOREDOXIN_2"/>
    <property type="match status" value="1"/>
</dbReference>
<dbReference type="PROSITE" id="PS51257">
    <property type="entry name" value="PROKAR_LIPOPROTEIN"/>
    <property type="match status" value="1"/>
</dbReference>
<dbReference type="EMBL" id="JACVXC010000004">
    <property type="protein sequence ID" value="MBD0836075.1"/>
    <property type="molecule type" value="Genomic_DNA"/>
</dbReference>
<dbReference type="RefSeq" id="WP_188216566.1">
    <property type="nucleotide sequence ID" value="NZ_BAABGH010000007.1"/>
</dbReference>
<comment type="caution">
    <text evidence="6">The sequence shown here is derived from an EMBL/GenBank/DDBJ whole genome shotgun (WGS) entry which is preliminary data.</text>
</comment>
<comment type="subcellular location">
    <subcellularLocation>
        <location evidence="1">Cell envelope</location>
    </subcellularLocation>
</comment>
<keyword evidence="7" id="KW-1185">Reference proteome</keyword>
<accession>A0A8J6QG84</accession>
<dbReference type="InterPro" id="IPR025380">
    <property type="entry name" value="DUF4369"/>
</dbReference>
<dbReference type="Pfam" id="PF14289">
    <property type="entry name" value="DUF4369"/>
    <property type="match status" value="1"/>
</dbReference>
<keyword evidence="3" id="KW-1015">Disulfide bond</keyword>
<evidence type="ECO:0000256" key="2">
    <source>
        <dbReference type="ARBA" id="ARBA00022748"/>
    </source>
</evidence>
<dbReference type="Gene3D" id="3.40.30.10">
    <property type="entry name" value="Glutaredoxin"/>
    <property type="match status" value="1"/>
</dbReference>
<dbReference type="InterPro" id="IPR013766">
    <property type="entry name" value="Thioredoxin_domain"/>
</dbReference>
<dbReference type="InterPro" id="IPR036249">
    <property type="entry name" value="Thioredoxin-like_sf"/>
</dbReference>
<dbReference type="AlphaFoldDB" id="A0A8J6QG84"/>
<gene>
    <name evidence="6" type="ORF">ICJ84_11545</name>
</gene>
<dbReference type="PANTHER" id="PTHR42852">
    <property type="entry name" value="THIOL:DISULFIDE INTERCHANGE PROTEIN DSBE"/>
    <property type="match status" value="1"/>
</dbReference>
<dbReference type="SUPFAM" id="SSF52833">
    <property type="entry name" value="Thioredoxin-like"/>
    <property type="match status" value="1"/>
</dbReference>
<dbReference type="CDD" id="cd02966">
    <property type="entry name" value="TlpA_like_family"/>
    <property type="match status" value="1"/>
</dbReference>
<sequence>MRNILVLVVLTLILSCKKETSKGFELEGNLSGVANGTKISLQPFAKYETKPEFEATVENGKFSFKGEVPEPRMYHLVLGEGKAYYFIMIENSTIKLDGHVLEKTSENDANTYYSFDDIKVSGSQSNEYFYSQYKVREDLNELHAKMQEEYKDINTMFGQARGLKDQKKMDSIMNLDRFKEYSKAEKNFFSTVENRFNKIIEVNKETSWGPLMMLTLYSYFTPDQRSTFEQMSEEAKQSFYGKMVEEDLYPANRTGEKVPEFITLGSDGKQYALTDLIKDKKVILIDFWASWCAPCRKELPNVKANYKKYADQGFEVIGISIDRDAKAWQKALEEEQMPWPNFNDNDVASLYKVKAVPTTYLIDNEGKLIADNVRGEELGKMLDQIFSLK</sequence>
<organism evidence="6 7">
    <name type="scientific">Aestuariibaculum suncheonense</name>
    <dbReference type="NCBI Taxonomy" id="1028745"/>
    <lineage>
        <taxon>Bacteria</taxon>
        <taxon>Pseudomonadati</taxon>
        <taxon>Bacteroidota</taxon>
        <taxon>Flavobacteriia</taxon>
        <taxon>Flavobacteriales</taxon>
        <taxon>Flavobacteriaceae</taxon>
    </lineage>
</organism>
<dbReference type="GO" id="GO:0017004">
    <property type="term" value="P:cytochrome complex assembly"/>
    <property type="evidence" value="ECO:0007669"/>
    <property type="project" value="UniProtKB-KW"/>
</dbReference>
<evidence type="ECO:0000256" key="1">
    <source>
        <dbReference type="ARBA" id="ARBA00004196"/>
    </source>
</evidence>
<dbReference type="GO" id="GO:0030313">
    <property type="term" value="C:cell envelope"/>
    <property type="evidence" value="ECO:0007669"/>
    <property type="project" value="UniProtKB-SubCell"/>
</dbReference>
<dbReference type="GO" id="GO:0016491">
    <property type="term" value="F:oxidoreductase activity"/>
    <property type="evidence" value="ECO:0007669"/>
    <property type="project" value="InterPro"/>
</dbReference>
<keyword evidence="2" id="KW-0201">Cytochrome c-type biogenesis</keyword>
<dbReference type="Proteomes" id="UP000602057">
    <property type="component" value="Unassembled WGS sequence"/>
</dbReference>
<feature type="domain" description="Thioredoxin" evidence="5">
    <location>
        <begin position="252"/>
        <end position="389"/>
    </location>
</feature>
<evidence type="ECO:0000313" key="7">
    <source>
        <dbReference type="Proteomes" id="UP000602057"/>
    </source>
</evidence>
<dbReference type="InterPro" id="IPR000866">
    <property type="entry name" value="AhpC/TSA"/>
</dbReference>